<comment type="caution">
    <text evidence="5">The sequence shown here is derived from an EMBL/GenBank/DDBJ whole genome shotgun (WGS) entry which is preliminary data.</text>
</comment>
<dbReference type="GO" id="GO:0070052">
    <property type="term" value="F:collagen V binding"/>
    <property type="evidence" value="ECO:0007669"/>
    <property type="project" value="TreeGrafter"/>
</dbReference>
<feature type="compositionally biased region" description="Basic and acidic residues" evidence="3">
    <location>
        <begin position="273"/>
        <end position="296"/>
    </location>
</feature>
<dbReference type="InterPro" id="IPR001611">
    <property type="entry name" value="Leu-rich_rpt"/>
</dbReference>
<dbReference type="AlphaFoldDB" id="A0AAD8CKS8"/>
<dbReference type="PANTHER" id="PTHR46544">
    <property type="entry name" value="EXTRACELLULAR MATRIX PROTEIN 2-RELATED"/>
    <property type="match status" value="1"/>
</dbReference>
<dbReference type="InterPro" id="IPR032675">
    <property type="entry name" value="LRR_dom_sf"/>
</dbReference>
<evidence type="ECO:0000256" key="3">
    <source>
        <dbReference type="SAM" id="MobiDB-lite"/>
    </source>
</evidence>
<dbReference type="InterPro" id="IPR003591">
    <property type="entry name" value="Leu-rich_rpt_typical-subtyp"/>
</dbReference>
<gene>
    <name evidence="5" type="primary">ECM2</name>
    <name evidence="5" type="ORF">AOXY_G32675</name>
</gene>
<evidence type="ECO:0000313" key="6">
    <source>
        <dbReference type="Proteomes" id="UP001230051"/>
    </source>
</evidence>
<dbReference type="SMART" id="SM00369">
    <property type="entry name" value="LRR_TYP"/>
    <property type="match status" value="13"/>
</dbReference>
<accession>A0AAD8CKS8</accession>
<protein>
    <submittedName>
        <fullName evidence="5">Extracellular matrix protein 2-like</fullName>
    </submittedName>
</protein>
<feature type="chain" id="PRO_5042289778" evidence="4">
    <location>
        <begin position="19"/>
        <end position="737"/>
    </location>
</feature>
<dbReference type="GO" id="GO:0008201">
    <property type="term" value="F:heparin binding"/>
    <property type="evidence" value="ECO:0007669"/>
    <property type="project" value="TreeGrafter"/>
</dbReference>
<proteinExistence type="predicted"/>
<feature type="signal peptide" evidence="4">
    <location>
        <begin position="1"/>
        <end position="18"/>
    </location>
</feature>
<feature type="compositionally biased region" description="Basic and acidic residues" evidence="3">
    <location>
        <begin position="185"/>
        <end position="230"/>
    </location>
</feature>
<dbReference type="GO" id="GO:0010811">
    <property type="term" value="P:positive regulation of cell-substrate adhesion"/>
    <property type="evidence" value="ECO:0007669"/>
    <property type="project" value="TreeGrafter"/>
</dbReference>
<evidence type="ECO:0000256" key="2">
    <source>
        <dbReference type="ARBA" id="ARBA00022737"/>
    </source>
</evidence>
<dbReference type="GO" id="GO:0031012">
    <property type="term" value="C:extracellular matrix"/>
    <property type="evidence" value="ECO:0007669"/>
    <property type="project" value="TreeGrafter"/>
</dbReference>
<feature type="compositionally biased region" description="Basic and acidic residues" evidence="3">
    <location>
        <begin position="243"/>
        <end position="264"/>
    </location>
</feature>
<dbReference type="SMART" id="SM00364">
    <property type="entry name" value="LRR_BAC"/>
    <property type="match status" value="6"/>
</dbReference>
<dbReference type="SUPFAM" id="SSF52047">
    <property type="entry name" value="RNI-like"/>
    <property type="match status" value="1"/>
</dbReference>
<dbReference type="Gene3D" id="3.80.10.10">
    <property type="entry name" value="Ribonuclease Inhibitor"/>
    <property type="match status" value="2"/>
</dbReference>
<dbReference type="EMBL" id="JAGXEW010000052">
    <property type="protein sequence ID" value="KAK1151438.1"/>
    <property type="molecule type" value="Genomic_DNA"/>
</dbReference>
<feature type="compositionally biased region" description="Basic and acidic residues" evidence="3">
    <location>
        <begin position="147"/>
        <end position="170"/>
    </location>
</feature>
<dbReference type="Proteomes" id="UP001230051">
    <property type="component" value="Unassembled WGS sequence"/>
</dbReference>
<evidence type="ECO:0000256" key="1">
    <source>
        <dbReference type="ARBA" id="ARBA00022614"/>
    </source>
</evidence>
<keyword evidence="4" id="KW-0732">Signal</keyword>
<dbReference type="PANTHER" id="PTHR46544:SF2">
    <property type="entry name" value="EXTRACELLULAR MATRIX PROTEIN 2-RELATED"/>
    <property type="match status" value="1"/>
</dbReference>
<dbReference type="GO" id="GO:0030198">
    <property type="term" value="P:extracellular matrix organization"/>
    <property type="evidence" value="ECO:0007669"/>
    <property type="project" value="TreeGrafter"/>
</dbReference>
<reference evidence="5" key="1">
    <citation type="submission" date="2022-02" db="EMBL/GenBank/DDBJ databases">
        <title>Atlantic sturgeon de novo genome assembly.</title>
        <authorList>
            <person name="Stock M."/>
            <person name="Klopp C."/>
            <person name="Guiguen Y."/>
            <person name="Cabau C."/>
            <person name="Parinello H."/>
            <person name="Santidrian Yebra-Pimentel E."/>
            <person name="Kuhl H."/>
            <person name="Dirks R.P."/>
            <person name="Guessner J."/>
            <person name="Wuertz S."/>
            <person name="Du K."/>
            <person name="Schartl M."/>
        </authorList>
    </citation>
    <scope>NUCLEOTIDE SEQUENCE</scope>
    <source>
        <strain evidence="5">STURGEONOMICS-FGT-2020</strain>
        <tissue evidence="5">Whole blood</tissue>
    </source>
</reference>
<dbReference type="FunFam" id="3.80.10.10:FF:001007">
    <property type="entry name" value="Si:dkey-32e6.6"/>
    <property type="match status" value="1"/>
</dbReference>
<dbReference type="InterPro" id="IPR043184">
    <property type="entry name" value="ECM2"/>
</dbReference>
<feature type="region of interest" description="Disordered" evidence="3">
    <location>
        <begin position="27"/>
        <end position="48"/>
    </location>
</feature>
<keyword evidence="6" id="KW-1185">Reference proteome</keyword>
<sequence>MQMLLLCALVLCWGQVHSALRRQEQIADKAGEERGPRTQTAAPRSGAHSGPQCLVNGIFLYEGAVWSPEPCTVCQCERGRESCERITSPQCKNTERGKMQGGEDRTKSAPPKRNMRRKPERNTKPQPTAAPKLETSKRNQSARPRFRKQEESALKRKEVGIRRQETEFSSREVLPTVAGKQEVIMPKKQEVTEPKKQEVTTPKKQDMMTPKKQEVTTPKKQEVTTPKKQEVTTSKKHKVTTPKKQEVTAPKKQEVRSGEQEVKTGKQKVGVVKKQEVQKSGKKIEKPAEEKRGEEGRRRGRVRLIDLQDSDEEDLEEEFEDIVGLGDDLDDFFFGRPLPDSLLPPRGRFMESLPPGCILSDSTIACGNARMRHLPILHDLGVTTLYLAENEISEIPEHAFLGLPNLEWLDLSKNRLDNSTMHPGAFRNLIKLKRLNLDGNRITQIPLLSPSLEELKMNDNKLQGLDQHSFKGLSNLLTLELEGNALHDGNVNPLAFKPLRRLIYLRLDQNLLRAIPSGLPPSLQELHLAGNVIEEVSEGVLNKTLNLSVLVLSNNRLQETRIAPLAWIHLPGLDLLDLSYNGLVHVPSFLPSSLRRLLAHHNHIERIPGYVFAHMKPGLEFLHLSHNQLRDSGIHALSFLGLHHSLAELLLENNQLTAVPRGILNLRNLQVLRLNDNNIRYVPLNSICDTRVMEDSALISVHLENNLIDRRLIPPTAFSCIRTYHSIVLRPQRYEDY</sequence>
<dbReference type="SUPFAM" id="SSF57603">
    <property type="entry name" value="FnI-like domain"/>
    <property type="match status" value="1"/>
</dbReference>
<evidence type="ECO:0000313" key="5">
    <source>
        <dbReference type="EMBL" id="KAK1151438.1"/>
    </source>
</evidence>
<dbReference type="PROSITE" id="PS51450">
    <property type="entry name" value="LRR"/>
    <property type="match status" value="2"/>
</dbReference>
<evidence type="ECO:0000256" key="4">
    <source>
        <dbReference type="SAM" id="SignalP"/>
    </source>
</evidence>
<feature type="compositionally biased region" description="Basic and acidic residues" evidence="3">
    <location>
        <begin position="93"/>
        <end position="107"/>
    </location>
</feature>
<dbReference type="Gene3D" id="2.10.70.10">
    <property type="entry name" value="Complement Module, domain 1"/>
    <property type="match status" value="1"/>
</dbReference>
<keyword evidence="1" id="KW-0433">Leucine-rich repeat</keyword>
<organism evidence="5 6">
    <name type="scientific">Acipenser oxyrinchus oxyrinchus</name>
    <dbReference type="NCBI Taxonomy" id="40147"/>
    <lineage>
        <taxon>Eukaryota</taxon>
        <taxon>Metazoa</taxon>
        <taxon>Chordata</taxon>
        <taxon>Craniata</taxon>
        <taxon>Vertebrata</taxon>
        <taxon>Euteleostomi</taxon>
        <taxon>Actinopterygii</taxon>
        <taxon>Chondrostei</taxon>
        <taxon>Acipenseriformes</taxon>
        <taxon>Acipenseridae</taxon>
        <taxon>Acipenser</taxon>
    </lineage>
</organism>
<keyword evidence="2" id="KW-0677">Repeat</keyword>
<dbReference type="Pfam" id="PF13855">
    <property type="entry name" value="LRR_8"/>
    <property type="match status" value="3"/>
</dbReference>
<feature type="region of interest" description="Disordered" evidence="3">
    <location>
        <begin position="92"/>
        <end position="296"/>
    </location>
</feature>
<dbReference type="FunFam" id="3.80.10.10:FF:000772">
    <property type="entry name" value="Extracellular matrix protein 2"/>
    <property type="match status" value="1"/>
</dbReference>
<feature type="compositionally biased region" description="Basic and acidic residues" evidence="3">
    <location>
        <begin position="27"/>
        <end position="36"/>
    </location>
</feature>
<name>A0AAD8CKS8_ACIOX</name>